<name>A0A1C7M042_GRIFR</name>
<reference evidence="1 2" key="1">
    <citation type="submission" date="2016-03" db="EMBL/GenBank/DDBJ databases">
        <title>Whole genome sequencing of Grifola frondosa 9006-11.</title>
        <authorList>
            <person name="Min B."/>
            <person name="Park H."/>
            <person name="Kim J.-G."/>
            <person name="Cho H."/>
            <person name="Oh Y.-L."/>
            <person name="Kong W.-S."/>
            <person name="Choi I.-G."/>
        </authorList>
    </citation>
    <scope>NUCLEOTIDE SEQUENCE [LARGE SCALE GENOMIC DNA]</scope>
    <source>
        <strain evidence="1 2">9006-11</strain>
    </source>
</reference>
<dbReference type="AlphaFoldDB" id="A0A1C7M042"/>
<accession>A0A1C7M042</accession>
<evidence type="ECO:0000313" key="2">
    <source>
        <dbReference type="Proteomes" id="UP000092993"/>
    </source>
</evidence>
<sequence length="387" mass="43436">MRLQQGQDVMDKDRVSGPAKGTRVVAKLYMCRPLQREPASACDLAFRYAAFLGHGKLILIYDNLEPLSASSVISTRIRMSVSLVPNIAQIFNPKSQSGTVETIAGVIKNFKDKAERRADGDDTQHYLTIKLAPSFGTLDASSIKDLDEELKVMIAGTHRALADIPPQQRTFDKVVEICLKNAVLEMDTNPSFCVDKTDYMTKADTDYFKLARRKDKRVVEEVHAWFTKLISDADIIDIGVFSEIVATTGAAVEHLEHIIKKNEKLEKSVVDVGVLRYPDIENPYFKVYRIQLKAWRDTTRILVVGKHANGITGTCNIRRFKPRQIVIDRLKPETVNKASHLNTIFLLSLITHLVRTTPGCGRSRGYVRLIICVQVPDVFPLVRGATE</sequence>
<gene>
    <name evidence="1" type="ORF">A0H81_10529</name>
</gene>
<proteinExistence type="predicted"/>
<dbReference type="Proteomes" id="UP000092993">
    <property type="component" value="Unassembled WGS sequence"/>
</dbReference>
<dbReference type="EMBL" id="LUGG01000015">
    <property type="protein sequence ID" value="OBZ69817.1"/>
    <property type="molecule type" value="Genomic_DNA"/>
</dbReference>
<protein>
    <submittedName>
        <fullName evidence="1">Uncharacterized protein</fullName>
    </submittedName>
</protein>
<organism evidence="1 2">
    <name type="scientific">Grifola frondosa</name>
    <name type="common">Maitake</name>
    <name type="synonym">Polyporus frondosus</name>
    <dbReference type="NCBI Taxonomy" id="5627"/>
    <lineage>
        <taxon>Eukaryota</taxon>
        <taxon>Fungi</taxon>
        <taxon>Dikarya</taxon>
        <taxon>Basidiomycota</taxon>
        <taxon>Agaricomycotina</taxon>
        <taxon>Agaricomycetes</taxon>
        <taxon>Polyporales</taxon>
        <taxon>Grifolaceae</taxon>
        <taxon>Grifola</taxon>
    </lineage>
</organism>
<evidence type="ECO:0000313" key="1">
    <source>
        <dbReference type="EMBL" id="OBZ69817.1"/>
    </source>
</evidence>
<keyword evidence="2" id="KW-1185">Reference proteome</keyword>
<dbReference type="OrthoDB" id="2735833at2759"/>
<comment type="caution">
    <text evidence="1">The sequence shown here is derived from an EMBL/GenBank/DDBJ whole genome shotgun (WGS) entry which is preliminary data.</text>
</comment>